<organism evidence="8 9">
    <name type="scientific">Rhamnella rubrinervis</name>
    <dbReference type="NCBI Taxonomy" id="2594499"/>
    <lineage>
        <taxon>Eukaryota</taxon>
        <taxon>Viridiplantae</taxon>
        <taxon>Streptophyta</taxon>
        <taxon>Embryophyta</taxon>
        <taxon>Tracheophyta</taxon>
        <taxon>Spermatophyta</taxon>
        <taxon>Magnoliopsida</taxon>
        <taxon>eudicotyledons</taxon>
        <taxon>Gunneridae</taxon>
        <taxon>Pentapetalae</taxon>
        <taxon>rosids</taxon>
        <taxon>fabids</taxon>
        <taxon>Rosales</taxon>
        <taxon>Rhamnaceae</taxon>
        <taxon>rhamnoid group</taxon>
        <taxon>Rhamneae</taxon>
        <taxon>Rhamnella</taxon>
    </lineage>
</organism>
<dbReference type="GO" id="GO:0030627">
    <property type="term" value="F:pre-mRNA 5'-splice site binding"/>
    <property type="evidence" value="ECO:0007669"/>
    <property type="project" value="TreeGrafter"/>
</dbReference>
<dbReference type="SUPFAM" id="SSF48452">
    <property type="entry name" value="TPR-like"/>
    <property type="match status" value="2"/>
</dbReference>
<dbReference type="SMART" id="SM00386">
    <property type="entry name" value="HAT"/>
    <property type="match status" value="5"/>
</dbReference>
<evidence type="ECO:0000256" key="6">
    <source>
        <dbReference type="ARBA" id="ARBA00038019"/>
    </source>
</evidence>
<sequence>MEEQIGNSEKEAQPMDSESKAGFIELKLHEIIGECSLDFDEWTSLIAEVEKIYPDDIEKICLVYDSFLSKFPLCHGYWRKYAYHKARLCTVDKVVEIFERAVQSATYCVGVWVDYFNFSMSTFEDPSDIRRLFKRGMSFVGKDYLCHTLWDKYIEFELSQQQWRSLAHIYIEALRFPTKKLHRYFDSFKRLAMLWEEEMGCRGTSAVDFLSEPLTDEVHKCYQDDQISCVIKDLLEPSSGLGVSKALQKYLSIGERLYQEAHQLNEKIGSFETKIRRSYFHVKPLDADQLENWHQYLNFVEMQGDFDWTVKLYERCLIPCANYPEFWIRYVEFMESKGGREIANYALDRATQTFLKRVAVIHLFTARFKEHKGDVLGAREAFLHCETESDSNIVENITAMANMERRLGNFMEASKIYEEAIEMAAMKKKLHILPVLYIRFSRLKYMITSSADVARDVLIDGIKHLPHCKLLLEELVNFAMIHGGKQHISVVDTIIANAVSPESDVSQGLNVKDAEDVSRLYLEFVNLCGTIDEVRNAWNRHIQLFPYSMRTAFYEQPTSHTKAFKLAEGVSGEAKSNVVMPQQSSGNCSSEGLIQLPLQDKKISLPENNSHNSGEDPTVQVSPVQKLLSPENPDIECEQATIDQLQSGEANSAPQRLMSPSFKVSEQCGEAASEPNLSSVVLSSPKVSEQHREDTAEPIVSSDLVCQVAEETECIQSSQEYSNGNDVKQEYKDESQQDLKPLSLEGLSIHPQGNTSPNSIPSIPLKCKAPQETCFADDSMRGSCCNTNQARASDSAEIESEEVVNTSASRSPQNPISTQALSQSHVRASIGGSWHQMNNSGKVHRDSKFGHRGRMQKRPHQQRQASPQQYPRAEIGGSMPINQGYYPPLMSSQSPQAQQVSQAQVQYQAATAPANIMMPVAWPVQNVQLPNYSSSQSLPSTQAAASQIPHYPVQGDGQYGMQNTQTYNNQLWQYYYYQQQQFLLQQQQIQQQQQQQQPQQLSSQQYQLQQQQVQLQQHYFQPQQQLQQLQMQQQQFLLNQQQQHPPYMQQVVQQPQQPPPLEHRQHQQQNVTLHVQEWNDNYCQQHNVDNHSGAESGPPMVSSQDRGTTPSQLSGASTPIVSAVSPPYQRSSPLDQ</sequence>
<feature type="region of interest" description="Disordered" evidence="7">
    <location>
        <begin position="1049"/>
        <end position="1069"/>
    </location>
</feature>
<dbReference type="GO" id="GO:0005685">
    <property type="term" value="C:U1 snRNP"/>
    <property type="evidence" value="ECO:0007669"/>
    <property type="project" value="TreeGrafter"/>
</dbReference>
<dbReference type="InterPro" id="IPR003107">
    <property type="entry name" value="HAT"/>
</dbReference>
<accession>A0A8K0MLA5</accession>
<name>A0A8K0MLA5_9ROSA</name>
<dbReference type="FunFam" id="1.25.40.10:FF:000064">
    <property type="entry name" value="Putative pre-mrna-processing factor 39"/>
    <property type="match status" value="1"/>
</dbReference>
<dbReference type="GO" id="GO:0071004">
    <property type="term" value="C:U2-type prespliceosome"/>
    <property type="evidence" value="ECO:0007669"/>
    <property type="project" value="TreeGrafter"/>
</dbReference>
<dbReference type="PANTHER" id="PTHR17204:SF26">
    <property type="entry name" value="PRE-MRNA-PROCESSING FACTOR 39-2"/>
    <property type="match status" value="1"/>
</dbReference>
<comment type="similarity">
    <text evidence="6">Belongs to the PRP39 family.</text>
</comment>
<evidence type="ECO:0000313" key="8">
    <source>
        <dbReference type="EMBL" id="KAF3449858.1"/>
    </source>
</evidence>
<proteinExistence type="inferred from homology"/>
<dbReference type="InterPro" id="IPR059164">
    <property type="entry name" value="HAT_PRP39_C"/>
</dbReference>
<evidence type="ECO:0000256" key="4">
    <source>
        <dbReference type="ARBA" id="ARBA00023187"/>
    </source>
</evidence>
<feature type="compositionally biased region" description="Polar residues" evidence="7">
    <location>
        <begin position="1101"/>
        <end position="1120"/>
    </location>
</feature>
<feature type="region of interest" description="Disordered" evidence="7">
    <location>
        <begin position="790"/>
        <end position="897"/>
    </location>
</feature>
<evidence type="ECO:0000256" key="1">
    <source>
        <dbReference type="ARBA" id="ARBA00004123"/>
    </source>
</evidence>
<dbReference type="AlphaFoldDB" id="A0A8K0MLA5"/>
<keyword evidence="2" id="KW-0507">mRNA processing</keyword>
<evidence type="ECO:0000256" key="3">
    <source>
        <dbReference type="ARBA" id="ARBA00022737"/>
    </source>
</evidence>
<feature type="compositionally biased region" description="Basic residues" evidence="7">
    <location>
        <begin position="850"/>
        <end position="861"/>
    </location>
</feature>
<dbReference type="GO" id="GO:0000395">
    <property type="term" value="P:mRNA 5'-splice site recognition"/>
    <property type="evidence" value="ECO:0007669"/>
    <property type="project" value="TreeGrafter"/>
</dbReference>
<dbReference type="FunFam" id="1.25.40.10:FF:000159">
    <property type="entry name" value="Tetratricopeptide repeat (TPR)-like superfamily protein"/>
    <property type="match status" value="1"/>
</dbReference>
<keyword evidence="3" id="KW-0677">Repeat</keyword>
<dbReference type="InterPro" id="IPR011990">
    <property type="entry name" value="TPR-like_helical_dom_sf"/>
</dbReference>
<comment type="subcellular location">
    <subcellularLocation>
        <location evidence="1">Nucleus</location>
    </subcellularLocation>
</comment>
<reference evidence="8" key="1">
    <citation type="submission" date="2020-03" db="EMBL/GenBank/DDBJ databases">
        <title>A high-quality chromosome-level genome assembly of a woody plant with both climbing and erect habits, Rhamnella rubrinervis.</title>
        <authorList>
            <person name="Lu Z."/>
            <person name="Yang Y."/>
            <person name="Zhu X."/>
            <person name="Sun Y."/>
        </authorList>
    </citation>
    <scope>NUCLEOTIDE SEQUENCE</scope>
    <source>
        <strain evidence="8">BYM</strain>
        <tissue evidence="8">Leaf</tissue>
    </source>
</reference>
<keyword evidence="4" id="KW-0508">mRNA splicing</keyword>
<dbReference type="Proteomes" id="UP000796880">
    <property type="component" value="Unassembled WGS sequence"/>
</dbReference>
<gene>
    <name evidence="8" type="ORF">FNV43_RR05937</name>
</gene>
<dbReference type="Pfam" id="PF23241">
    <property type="entry name" value="HAT_PRP39_C"/>
    <property type="match status" value="1"/>
</dbReference>
<evidence type="ECO:0000256" key="2">
    <source>
        <dbReference type="ARBA" id="ARBA00022664"/>
    </source>
</evidence>
<dbReference type="GO" id="GO:0000243">
    <property type="term" value="C:commitment complex"/>
    <property type="evidence" value="ECO:0007669"/>
    <property type="project" value="TreeGrafter"/>
</dbReference>
<evidence type="ECO:0000313" key="9">
    <source>
        <dbReference type="Proteomes" id="UP000796880"/>
    </source>
</evidence>
<feature type="region of interest" description="Disordered" evidence="7">
    <location>
        <begin position="1085"/>
        <end position="1136"/>
    </location>
</feature>
<dbReference type="OrthoDB" id="10265668at2759"/>
<keyword evidence="5" id="KW-0539">Nucleus</keyword>
<evidence type="ECO:0000256" key="7">
    <source>
        <dbReference type="SAM" id="MobiDB-lite"/>
    </source>
</evidence>
<comment type="caution">
    <text evidence="8">The sequence shown here is derived from an EMBL/GenBank/DDBJ whole genome shotgun (WGS) entry which is preliminary data.</text>
</comment>
<protein>
    <submittedName>
        <fullName evidence="8">Uncharacterized protein</fullName>
    </submittedName>
</protein>
<feature type="compositionally biased region" description="Polar residues" evidence="7">
    <location>
        <begin position="803"/>
        <end position="826"/>
    </location>
</feature>
<dbReference type="PANTHER" id="PTHR17204">
    <property type="entry name" value="PRE-MRNA PROCESSING PROTEIN PRP39-RELATED"/>
    <property type="match status" value="1"/>
</dbReference>
<dbReference type="Gene3D" id="1.25.40.10">
    <property type="entry name" value="Tetratricopeptide repeat domain"/>
    <property type="match status" value="2"/>
</dbReference>
<dbReference type="EMBL" id="VOIH02000003">
    <property type="protein sequence ID" value="KAF3449858.1"/>
    <property type="molecule type" value="Genomic_DNA"/>
</dbReference>
<evidence type="ECO:0000256" key="5">
    <source>
        <dbReference type="ARBA" id="ARBA00023242"/>
    </source>
</evidence>
<keyword evidence="9" id="KW-1185">Reference proteome</keyword>
<dbReference type="Pfam" id="PF23240">
    <property type="entry name" value="HAT_PRP39_N"/>
    <property type="match status" value="1"/>
</dbReference>